<dbReference type="GO" id="GO:0016491">
    <property type="term" value="F:oxidoreductase activity"/>
    <property type="evidence" value="ECO:0007669"/>
    <property type="project" value="UniProtKB-KW"/>
</dbReference>
<evidence type="ECO:0000256" key="4">
    <source>
        <dbReference type="ARBA" id="ARBA00038054"/>
    </source>
</evidence>
<dbReference type="Pfam" id="PF01613">
    <property type="entry name" value="Flavin_Reduct"/>
    <property type="match status" value="1"/>
</dbReference>
<comment type="similarity">
    <text evidence="4">Belongs to the flavoredoxin family.</text>
</comment>
<evidence type="ECO:0000256" key="2">
    <source>
        <dbReference type="ARBA" id="ARBA00022630"/>
    </source>
</evidence>
<dbReference type="SUPFAM" id="SSF50475">
    <property type="entry name" value="FMN-binding split barrel"/>
    <property type="match status" value="1"/>
</dbReference>
<sequence>MNITVDTNTQHSIYHLMTQTVMPRPVAWVLTESAESNYNLAPFSFFTPVCSEPPLLMFSVGKKPNGDPKDTVTNALRTEKLVIHIASMEMAEIVTRTSATLEHGESELIANQLMTETFDGFELPKLKGCSIAFGCRLYKTDEIGDNNQTLVFAKIEEVYIDDSVIDHTRHDRLIIDALKVNPLGRLGGIEYGKVTEVVLVQRPA</sequence>
<proteinExistence type="inferred from homology"/>
<name>A0ABW7IX95_9VIBR</name>
<keyword evidence="7" id="KW-1185">Reference proteome</keyword>
<evidence type="ECO:0000313" key="6">
    <source>
        <dbReference type="EMBL" id="MFH0265108.1"/>
    </source>
</evidence>
<keyword evidence="3" id="KW-0288">FMN</keyword>
<dbReference type="InterPro" id="IPR002563">
    <property type="entry name" value="Flavin_Rdtase-like_dom"/>
</dbReference>
<feature type="domain" description="Flavin reductase like" evidence="5">
    <location>
        <begin position="22"/>
        <end position="173"/>
    </location>
</feature>
<dbReference type="RefSeq" id="WP_394607487.1">
    <property type="nucleotide sequence ID" value="NZ_JBIHSN010000002.1"/>
</dbReference>
<dbReference type="PANTHER" id="PTHR33798">
    <property type="entry name" value="FLAVOPROTEIN OXYGENASE"/>
    <property type="match status" value="1"/>
</dbReference>
<keyword evidence="2" id="KW-0285">Flavoprotein</keyword>
<evidence type="ECO:0000259" key="5">
    <source>
        <dbReference type="SMART" id="SM00903"/>
    </source>
</evidence>
<evidence type="ECO:0000256" key="1">
    <source>
        <dbReference type="ARBA" id="ARBA00001917"/>
    </source>
</evidence>
<comment type="cofactor">
    <cofactor evidence="1">
        <name>FMN</name>
        <dbReference type="ChEBI" id="CHEBI:58210"/>
    </cofactor>
</comment>
<dbReference type="SMART" id="SM00903">
    <property type="entry name" value="Flavin_Reduct"/>
    <property type="match status" value="1"/>
</dbReference>
<dbReference type="Proteomes" id="UP001607151">
    <property type="component" value="Unassembled WGS sequence"/>
</dbReference>
<organism evidence="6 7">
    <name type="scientific">Vibrio rumoiensis</name>
    <dbReference type="NCBI Taxonomy" id="76258"/>
    <lineage>
        <taxon>Bacteria</taxon>
        <taxon>Pseudomonadati</taxon>
        <taxon>Pseudomonadota</taxon>
        <taxon>Gammaproteobacteria</taxon>
        <taxon>Vibrionales</taxon>
        <taxon>Vibrionaceae</taxon>
        <taxon>Vibrio</taxon>
    </lineage>
</organism>
<dbReference type="EMBL" id="JBIHSN010000002">
    <property type="protein sequence ID" value="MFH0265108.1"/>
    <property type="molecule type" value="Genomic_DNA"/>
</dbReference>
<keyword evidence="6" id="KW-0560">Oxidoreductase</keyword>
<comment type="caution">
    <text evidence="6">The sequence shown here is derived from an EMBL/GenBank/DDBJ whole genome shotgun (WGS) entry which is preliminary data.</text>
</comment>
<gene>
    <name evidence="6" type="ORF">ACGRQ9_06305</name>
</gene>
<dbReference type="EC" id="1.5.1.-" evidence="6"/>
<dbReference type="PANTHER" id="PTHR33798:SF5">
    <property type="entry name" value="FLAVIN REDUCTASE LIKE DOMAIN-CONTAINING PROTEIN"/>
    <property type="match status" value="1"/>
</dbReference>
<protein>
    <submittedName>
        <fullName evidence="6">Flavin reductase family protein</fullName>
        <ecNumber evidence="6">1.5.1.-</ecNumber>
    </submittedName>
</protein>
<evidence type="ECO:0000256" key="3">
    <source>
        <dbReference type="ARBA" id="ARBA00022643"/>
    </source>
</evidence>
<accession>A0ABW7IX95</accession>
<evidence type="ECO:0000313" key="7">
    <source>
        <dbReference type="Proteomes" id="UP001607151"/>
    </source>
</evidence>
<dbReference type="InterPro" id="IPR012349">
    <property type="entry name" value="Split_barrel_FMN-bd"/>
</dbReference>
<dbReference type="Gene3D" id="2.30.110.10">
    <property type="entry name" value="Electron Transport, Fmn-binding Protein, Chain A"/>
    <property type="match status" value="1"/>
</dbReference>
<reference evidence="6 7" key="1">
    <citation type="submission" date="2024-10" db="EMBL/GenBank/DDBJ databases">
        <authorList>
            <person name="Yibar A."/>
            <person name="Saticioglu I.B."/>
            <person name="Duman M."/>
            <person name="Ajmi N."/>
            <person name="Gurler F."/>
            <person name="Ay H."/>
            <person name="Onuk E."/>
            <person name="Guler S."/>
            <person name="Romalde J.L."/>
        </authorList>
    </citation>
    <scope>NUCLEOTIDE SEQUENCE [LARGE SCALE GENOMIC DNA]</scope>
    <source>
        <strain evidence="6 7">14-MA-B</strain>
    </source>
</reference>